<dbReference type="PANTHER" id="PTHR43037">
    <property type="entry name" value="UNNAMED PRODUCT-RELATED"/>
    <property type="match status" value="1"/>
</dbReference>
<keyword evidence="3 4" id="KW-0378">Hydrolase</keyword>
<dbReference type="InterPro" id="IPR029058">
    <property type="entry name" value="AB_hydrolase_fold"/>
</dbReference>
<dbReference type="GO" id="GO:0005576">
    <property type="term" value="C:extracellular region"/>
    <property type="evidence" value="ECO:0007669"/>
    <property type="project" value="UniProtKB-SubCell"/>
</dbReference>
<evidence type="ECO:0000256" key="4">
    <source>
        <dbReference type="RuleBase" id="RU367147"/>
    </source>
</evidence>
<dbReference type="InterPro" id="IPR010126">
    <property type="entry name" value="Esterase_phb"/>
</dbReference>
<dbReference type="SUPFAM" id="SSF53474">
    <property type="entry name" value="alpha/beta-Hydrolases"/>
    <property type="match status" value="2"/>
</dbReference>
<dbReference type="Pfam" id="PF10503">
    <property type="entry name" value="Esterase_PHB"/>
    <property type="match status" value="1"/>
</dbReference>
<dbReference type="AlphaFoldDB" id="A0A5C2RQ10"/>
<keyword evidence="4" id="KW-0119">Carbohydrate metabolism</keyword>
<keyword evidence="4" id="KW-0964">Secreted</keyword>
<sequence>MFSLRSLLGLTVLFLLGQLALAQSTSLASIPASKLTQIFNFGTNPNNVQMFVYKPAKVATKPALIVASHFCTGTAQQYFQGSKFASLAETHGYIVLFPSSPHPGTCWDVSSDATLKHNGGGDSIGIASAARFAIANWGVDPNRVFAVGTSSGAMMTSVLTGAYPDVFKAGVVDSGVAFGCFSLPGQPGDTWNEQCASGQLILTGQQWAQRVFNAFPGFTGQRPKMQVWHGTADTTLFPQNFFEEIKQWTTVFGYPSTPISNVSEPFLPAGYSNATFGPNFQAILAQGVGHTVPLFEQQYLQFLGIA</sequence>
<protein>
    <recommendedName>
        <fullName evidence="4">Carboxylic ester hydrolase</fullName>
        <ecNumber evidence="4">3.1.1.-</ecNumber>
    </recommendedName>
</protein>
<dbReference type="EMBL" id="ML122318">
    <property type="protein sequence ID" value="RPD53633.1"/>
    <property type="molecule type" value="Genomic_DNA"/>
</dbReference>
<name>A0A5C2RQ10_9APHY</name>
<proteinExistence type="inferred from homology"/>
<keyword evidence="2 4" id="KW-0732">Signal</keyword>
<keyword evidence="1 4" id="KW-0719">Serine esterase</keyword>
<comment type="subcellular location">
    <subcellularLocation>
        <location evidence="4">Secreted</location>
    </subcellularLocation>
</comment>
<feature type="chain" id="PRO_5029036397" description="Carboxylic ester hydrolase" evidence="4">
    <location>
        <begin position="23"/>
        <end position="306"/>
    </location>
</feature>
<comment type="function">
    <text evidence="4">Esterase involved in the hydrolysis of xylan, a major structural heterogeneous polysaccharide found in plant biomass representing the second most abundant polysaccharide in the biosphere, after cellulose.</text>
</comment>
<organism evidence="5 6">
    <name type="scientific">Lentinus tigrinus ALCF2SS1-6</name>
    <dbReference type="NCBI Taxonomy" id="1328759"/>
    <lineage>
        <taxon>Eukaryota</taxon>
        <taxon>Fungi</taxon>
        <taxon>Dikarya</taxon>
        <taxon>Basidiomycota</taxon>
        <taxon>Agaricomycotina</taxon>
        <taxon>Agaricomycetes</taxon>
        <taxon>Polyporales</taxon>
        <taxon>Polyporaceae</taxon>
        <taxon>Lentinus</taxon>
    </lineage>
</organism>
<feature type="signal peptide" evidence="4">
    <location>
        <begin position="1"/>
        <end position="22"/>
    </location>
</feature>
<gene>
    <name evidence="5" type="ORF">L227DRAFT_589258</name>
</gene>
<dbReference type="NCBIfam" id="TIGR01840">
    <property type="entry name" value="esterase_phb"/>
    <property type="match status" value="1"/>
</dbReference>
<comment type="similarity">
    <text evidence="4">Belongs to the carbohydrate esterase 1 (CE1) family.</text>
</comment>
<dbReference type="OrthoDB" id="2425929at2759"/>
<keyword evidence="4" id="KW-0624">Polysaccharide degradation</keyword>
<dbReference type="PANTHER" id="PTHR43037:SF5">
    <property type="entry name" value="FERULOYL ESTERASE"/>
    <property type="match status" value="1"/>
</dbReference>
<accession>A0A5C2RQ10</accession>
<dbReference type="EC" id="3.1.1.-" evidence="4"/>
<evidence type="ECO:0000313" key="5">
    <source>
        <dbReference type="EMBL" id="RPD53633.1"/>
    </source>
</evidence>
<keyword evidence="6" id="KW-1185">Reference proteome</keyword>
<evidence type="ECO:0000256" key="1">
    <source>
        <dbReference type="ARBA" id="ARBA00022487"/>
    </source>
</evidence>
<reference evidence="5" key="1">
    <citation type="journal article" date="2018" name="Genome Biol. Evol.">
        <title>Genomics and development of Lentinus tigrinus, a white-rot wood-decaying mushroom with dimorphic fruiting bodies.</title>
        <authorList>
            <person name="Wu B."/>
            <person name="Xu Z."/>
            <person name="Knudson A."/>
            <person name="Carlson A."/>
            <person name="Chen N."/>
            <person name="Kovaka S."/>
            <person name="LaButti K."/>
            <person name="Lipzen A."/>
            <person name="Pennachio C."/>
            <person name="Riley R."/>
            <person name="Schakwitz W."/>
            <person name="Umezawa K."/>
            <person name="Ohm R.A."/>
            <person name="Grigoriev I.V."/>
            <person name="Nagy L.G."/>
            <person name="Gibbons J."/>
            <person name="Hibbett D."/>
        </authorList>
    </citation>
    <scope>NUCLEOTIDE SEQUENCE [LARGE SCALE GENOMIC DNA]</scope>
    <source>
        <strain evidence="5">ALCF2SS1-6</strain>
    </source>
</reference>
<dbReference type="STRING" id="1328759.A0A5C2RQ10"/>
<dbReference type="InterPro" id="IPR050955">
    <property type="entry name" value="Plant_Biomass_Hydrol_Est"/>
</dbReference>
<evidence type="ECO:0000313" key="6">
    <source>
        <dbReference type="Proteomes" id="UP000313359"/>
    </source>
</evidence>
<dbReference type="Gene3D" id="3.40.50.1820">
    <property type="entry name" value="alpha/beta hydrolase"/>
    <property type="match status" value="1"/>
</dbReference>
<evidence type="ECO:0000256" key="2">
    <source>
        <dbReference type="ARBA" id="ARBA00022729"/>
    </source>
</evidence>
<dbReference type="GO" id="GO:0045493">
    <property type="term" value="P:xylan catabolic process"/>
    <property type="evidence" value="ECO:0007669"/>
    <property type="project" value="UniProtKB-UniRule"/>
</dbReference>
<dbReference type="GO" id="GO:0052689">
    <property type="term" value="F:carboxylic ester hydrolase activity"/>
    <property type="evidence" value="ECO:0007669"/>
    <property type="project" value="UniProtKB-KW"/>
</dbReference>
<evidence type="ECO:0000256" key="3">
    <source>
        <dbReference type="ARBA" id="ARBA00022801"/>
    </source>
</evidence>
<dbReference type="Proteomes" id="UP000313359">
    <property type="component" value="Unassembled WGS sequence"/>
</dbReference>